<protein>
    <recommendedName>
        <fullName evidence="3">Methyltransferase domain-containing protein</fullName>
    </recommendedName>
</protein>
<dbReference type="Proteomes" id="UP001597068">
    <property type="component" value="Unassembled WGS sequence"/>
</dbReference>
<keyword evidence="2" id="KW-1185">Reference proteome</keyword>
<reference evidence="2" key="1">
    <citation type="journal article" date="2019" name="Int. J. Syst. Evol. Microbiol.">
        <title>The Global Catalogue of Microorganisms (GCM) 10K type strain sequencing project: providing services to taxonomists for standard genome sequencing and annotation.</title>
        <authorList>
            <consortium name="The Broad Institute Genomics Platform"/>
            <consortium name="The Broad Institute Genome Sequencing Center for Infectious Disease"/>
            <person name="Wu L."/>
            <person name="Ma J."/>
        </authorList>
    </citation>
    <scope>NUCLEOTIDE SEQUENCE [LARGE SCALE GENOMIC DNA]</scope>
    <source>
        <strain evidence="2">CCUG 50873</strain>
    </source>
</reference>
<evidence type="ECO:0000313" key="1">
    <source>
        <dbReference type="EMBL" id="MFD0924714.1"/>
    </source>
</evidence>
<proteinExistence type="predicted"/>
<gene>
    <name evidence="1" type="ORF">ACFQ04_03100</name>
</gene>
<sequence>MSRTQQRVDRVYEALATRISPSWAAAIDERRPHLGAAWGGPLNGQHHRREIVREIARTVHCDRVLETGTFRGTSTEFFSNVFGVPVDTVEVNPRYFHYSRRRLAVTPSITVTLGDSRQFLRTVARTSAPDDTVFVYLDAHWLDDLPLAEELAIIDSEWTRAVVLIDDFEVPGDPGYAFDDYGGDKVLTAANLPASVDDWSLFYPSLPSHAETGARRGCCLLTSPAIATPDWKTLTAAGQVAVSRRSS</sequence>
<dbReference type="Gene3D" id="3.40.50.150">
    <property type="entry name" value="Vaccinia Virus protein VP39"/>
    <property type="match status" value="1"/>
</dbReference>
<comment type="caution">
    <text evidence="1">The sequence shown here is derived from an EMBL/GenBank/DDBJ whole genome shotgun (WGS) entry which is preliminary data.</text>
</comment>
<organism evidence="1 2">
    <name type="scientific">Williamsia deligens</name>
    <dbReference type="NCBI Taxonomy" id="321325"/>
    <lineage>
        <taxon>Bacteria</taxon>
        <taxon>Bacillati</taxon>
        <taxon>Actinomycetota</taxon>
        <taxon>Actinomycetes</taxon>
        <taxon>Mycobacteriales</taxon>
        <taxon>Nocardiaceae</taxon>
        <taxon>Williamsia</taxon>
    </lineage>
</organism>
<evidence type="ECO:0008006" key="3">
    <source>
        <dbReference type="Google" id="ProtNLM"/>
    </source>
</evidence>
<dbReference type="InterPro" id="IPR029063">
    <property type="entry name" value="SAM-dependent_MTases_sf"/>
</dbReference>
<evidence type="ECO:0000313" key="2">
    <source>
        <dbReference type="Proteomes" id="UP001597068"/>
    </source>
</evidence>
<name>A0ABW3G235_9NOCA</name>
<accession>A0ABW3G235</accession>
<dbReference type="EMBL" id="JBHTIL010000001">
    <property type="protein sequence ID" value="MFD0924714.1"/>
    <property type="molecule type" value="Genomic_DNA"/>
</dbReference>
<dbReference type="SUPFAM" id="SSF53335">
    <property type="entry name" value="S-adenosyl-L-methionine-dependent methyltransferases"/>
    <property type="match status" value="1"/>
</dbReference>
<dbReference type="RefSeq" id="WP_253647276.1">
    <property type="nucleotide sequence ID" value="NZ_BAAAMO010000002.1"/>
</dbReference>